<protein>
    <submittedName>
        <fullName evidence="6">ZIP family metal transporter</fullName>
    </submittedName>
</protein>
<feature type="transmembrane region" description="Helical" evidence="5">
    <location>
        <begin position="63"/>
        <end position="83"/>
    </location>
</feature>
<keyword evidence="2 5" id="KW-0812">Transmembrane</keyword>
<dbReference type="GO" id="GO:0006882">
    <property type="term" value="P:intracellular zinc ion homeostasis"/>
    <property type="evidence" value="ECO:0007669"/>
    <property type="project" value="TreeGrafter"/>
</dbReference>
<feature type="transmembrane region" description="Helical" evidence="5">
    <location>
        <begin position="198"/>
        <end position="216"/>
    </location>
</feature>
<sequence length="250" mass="27714">MIQVWFYSLTSVFIVSLISLVGVFTLAIKEKKLREILIYFVSFSAGALFGDVFIHLLPEITKGSGFTITISLAVLAGIVISFLTEKIICWRHCHLPVTKTHVHQFAYMNLFGDAIHNFLDGITIAVSFLVSIPVGLATTLAVVFHEIPQEIGDFGVLLHGGFTKRRAVWYNFLTALSAVVGTIVTLTLSYYVKNLTPFLIPFAAGNFIYIAGSDLIPELHKEVALKKGLIQLMFFIFGIAIMMGILFFSE</sequence>
<evidence type="ECO:0000256" key="4">
    <source>
        <dbReference type="ARBA" id="ARBA00023136"/>
    </source>
</evidence>
<dbReference type="InterPro" id="IPR003689">
    <property type="entry name" value="ZIP"/>
</dbReference>
<organism evidence="6 7">
    <name type="scientific">Candidatus Roizmanbacteria bacterium CG10_big_fil_rev_8_21_14_0_10_36_26</name>
    <dbReference type="NCBI Taxonomy" id="1974851"/>
    <lineage>
        <taxon>Bacteria</taxon>
        <taxon>Candidatus Roizmaniibacteriota</taxon>
    </lineage>
</organism>
<keyword evidence="3 5" id="KW-1133">Transmembrane helix</keyword>
<evidence type="ECO:0000313" key="6">
    <source>
        <dbReference type="EMBL" id="PJE60464.1"/>
    </source>
</evidence>
<accession>A0A2M8KKN1</accession>
<dbReference type="GO" id="GO:0005385">
    <property type="term" value="F:zinc ion transmembrane transporter activity"/>
    <property type="evidence" value="ECO:0007669"/>
    <property type="project" value="TreeGrafter"/>
</dbReference>
<dbReference type="EMBL" id="PFEB01000046">
    <property type="protein sequence ID" value="PJE60464.1"/>
    <property type="molecule type" value="Genomic_DNA"/>
</dbReference>
<name>A0A2M8KKN1_9BACT</name>
<comment type="subcellular location">
    <subcellularLocation>
        <location evidence="1">Membrane</location>
        <topology evidence="1">Multi-pass membrane protein</topology>
    </subcellularLocation>
</comment>
<feature type="transmembrane region" description="Helical" evidence="5">
    <location>
        <begin position="228"/>
        <end position="248"/>
    </location>
</feature>
<feature type="transmembrane region" description="Helical" evidence="5">
    <location>
        <begin position="6"/>
        <end position="27"/>
    </location>
</feature>
<dbReference type="GO" id="GO:0016020">
    <property type="term" value="C:membrane"/>
    <property type="evidence" value="ECO:0007669"/>
    <property type="project" value="UniProtKB-SubCell"/>
</dbReference>
<dbReference type="Pfam" id="PF02535">
    <property type="entry name" value="Zip"/>
    <property type="match status" value="2"/>
</dbReference>
<evidence type="ECO:0000256" key="1">
    <source>
        <dbReference type="ARBA" id="ARBA00004141"/>
    </source>
</evidence>
<evidence type="ECO:0000256" key="2">
    <source>
        <dbReference type="ARBA" id="ARBA00022692"/>
    </source>
</evidence>
<evidence type="ECO:0000256" key="3">
    <source>
        <dbReference type="ARBA" id="ARBA00022989"/>
    </source>
</evidence>
<gene>
    <name evidence="6" type="ORF">COU86_04070</name>
</gene>
<feature type="transmembrane region" description="Helical" evidence="5">
    <location>
        <begin position="36"/>
        <end position="57"/>
    </location>
</feature>
<dbReference type="PANTHER" id="PTHR16950">
    <property type="entry name" value="ZINC TRANSPORTER SLC39A7 HISTIDINE-RICH MEMBRANE PROTEIN KE4"/>
    <property type="match status" value="1"/>
</dbReference>
<evidence type="ECO:0000313" key="7">
    <source>
        <dbReference type="Proteomes" id="UP000231434"/>
    </source>
</evidence>
<evidence type="ECO:0000256" key="5">
    <source>
        <dbReference type="SAM" id="Phobius"/>
    </source>
</evidence>
<dbReference type="PANTHER" id="PTHR16950:SF16">
    <property type="entry name" value="ZINC TRANSPORTER ZIP13"/>
    <property type="match status" value="1"/>
</dbReference>
<dbReference type="Proteomes" id="UP000231434">
    <property type="component" value="Unassembled WGS sequence"/>
</dbReference>
<dbReference type="AlphaFoldDB" id="A0A2M8KKN1"/>
<proteinExistence type="predicted"/>
<reference evidence="7" key="1">
    <citation type="submission" date="2017-09" db="EMBL/GenBank/DDBJ databases">
        <title>Depth-based differentiation of microbial function through sediment-hosted aquifers and enrichment of novel symbionts in the deep terrestrial subsurface.</title>
        <authorList>
            <person name="Probst A.J."/>
            <person name="Ladd B."/>
            <person name="Jarett J.K."/>
            <person name="Geller-Mcgrath D.E."/>
            <person name="Sieber C.M.K."/>
            <person name="Emerson J.B."/>
            <person name="Anantharaman K."/>
            <person name="Thomas B.C."/>
            <person name="Malmstrom R."/>
            <person name="Stieglmeier M."/>
            <person name="Klingl A."/>
            <person name="Woyke T."/>
            <person name="Ryan C.M."/>
            <person name="Banfield J.F."/>
        </authorList>
    </citation>
    <scope>NUCLEOTIDE SEQUENCE [LARGE SCALE GENOMIC DNA]</scope>
</reference>
<feature type="transmembrane region" description="Helical" evidence="5">
    <location>
        <begin position="168"/>
        <end position="192"/>
    </location>
</feature>
<comment type="caution">
    <text evidence="6">The sequence shown here is derived from an EMBL/GenBank/DDBJ whole genome shotgun (WGS) entry which is preliminary data.</text>
</comment>
<keyword evidence="4 5" id="KW-0472">Membrane</keyword>